<gene>
    <name evidence="2" type="ORF">V5O48_016817</name>
</gene>
<keyword evidence="3" id="KW-1185">Reference proteome</keyword>
<feature type="non-terminal residue" evidence="2">
    <location>
        <position position="139"/>
    </location>
</feature>
<reference evidence="2 3" key="1">
    <citation type="submission" date="2024-02" db="EMBL/GenBank/DDBJ databases">
        <title>A draft genome for the cacao thread blight pathogen Marasmius crinis-equi.</title>
        <authorList>
            <person name="Cohen S.P."/>
            <person name="Baruah I.K."/>
            <person name="Amoako-Attah I."/>
            <person name="Bukari Y."/>
            <person name="Meinhardt L.W."/>
            <person name="Bailey B.A."/>
        </authorList>
    </citation>
    <scope>NUCLEOTIDE SEQUENCE [LARGE SCALE GENOMIC DNA]</scope>
    <source>
        <strain evidence="2 3">GH-76</strain>
    </source>
</reference>
<keyword evidence="1" id="KW-0732">Signal</keyword>
<proteinExistence type="predicted"/>
<dbReference type="Proteomes" id="UP001465976">
    <property type="component" value="Unassembled WGS sequence"/>
</dbReference>
<comment type="caution">
    <text evidence="2">The sequence shown here is derived from an EMBL/GenBank/DDBJ whole genome shotgun (WGS) entry which is preliminary data.</text>
</comment>
<feature type="chain" id="PRO_5046460994" evidence="1">
    <location>
        <begin position="23"/>
        <end position="139"/>
    </location>
</feature>
<sequence length="139" mass="13771">MQLSTALNALFTLAVALQVVIATPVPGGQQGGKSSQTQSAPTTNTGNYCPGGYVYNVCCNGGVLNCAFAQGVCTGGDVYCCQNNPMQQGTFNANSGNCVLNKTSSSSGSSGSSGSTDQGALEKLLGGVGGTLDKTLGTT</sequence>
<name>A0ABR3EQP7_9AGAR</name>
<evidence type="ECO:0000313" key="3">
    <source>
        <dbReference type="Proteomes" id="UP001465976"/>
    </source>
</evidence>
<evidence type="ECO:0000256" key="1">
    <source>
        <dbReference type="SAM" id="SignalP"/>
    </source>
</evidence>
<accession>A0ABR3EQP7</accession>
<organism evidence="2 3">
    <name type="scientific">Marasmius crinis-equi</name>
    <dbReference type="NCBI Taxonomy" id="585013"/>
    <lineage>
        <taxon>Eukaryota</taxon>
        <taxon>Fungi</taxon>
        <taxon>Dikarya</taxon>
        <taxon>Basidiomycota</taxon>
        <taxon>Agaricomycotina</taxon>
        <taxon>Agaricomycetes</taxon>
        <taxon>Agaricomycetidae</taxon>
        <taxon>Agaricales</taxon>
        <taxon>Marasmiineae</taxon>
        <taxon>Marasmiaceae</taxon>
        <taxon>Marasmius</taxon>
    </lineage>
</organism>
<feature type="signal peptide" evidence="1">
    <location>
        <begin position="1"/>
        <end position="22"/>
    </location>
</feature>
<evidence type="ECO:0000313" key="2">
    <source>
        <dbReference type="EMBL" id="KAL0565213.1"/>
    </source>
</evidence>
<protein>
    <submittedName>
        <fullName evidence="2">Uncharacterized protein</fullName>
    </submittedName>
</protein>
<dbReference type="EMBL" id="JBAHYK010002368">
    <property type="protein sequence ID" value="KAL0565213.1"/>
    <property type="molecule type" value="Genomic_DNA"/>
</dbReference>